<accession>A0A7Z0JCL5</accession>
<dbReference type="PANTHER" id="PTHR43788:SF8">
    <property type="entry name" value="DNA-BINDING PROTEIN SMUBP-2"/>
    <property type="match status" value="1"/>
</dbReference>
<dbReference type="Gene3D" id="3.40.50.300">
    <property type="entry name" value="P-loop containing nucleotide triphosphate hydrolases"/>
    <property type="match status" value="2"/>
</dbReference>
<dbReference type="SUPFAM" id="SSF52540">
    <property type="entry name" value="P-loop containing nucleoside triphosphate hydrolases"/>
    <property type="match status" value="1"/>
</dbReference>
<protein>
    <recommendedName>
        <fullName evidence="4">DNA helicase</fullName>
    </recommendedName>
</protein>
<dbReference type="InterPro" id="IPR050534">
    <property type="entry name" value="Coronavir_polyprotein_1ab"/>
</dbReference>
<evidence type="ECO:0000313" key="2">
    <source>
        <dbReference type="EMBL" id="NYJ36589.1"/>
    </source>
</evidence>
<reference evidence="2 3" key="1">
    <citation type="submission" date="2020-07" db="EMBL/GenBank/DDBJ databases">
        <title>Sequencing the genomes of 1000 actinobacteria strains.</title>
        <authorList>
            <person name="Klenk H.-P."/>
        </authorList>
    </citation>
    <scope>NUCLEOTIDE SEQUENCE [LARGE SCALE GENOMIC DNA]</scope>
    <source>
        <strain evidence="2 3">DSM 44442</strain>
    </source>
</reference>
<dbReference type="RefSeq" id="WP_179826586.1">
    <property type="nucleotide sequence ID" value="NZ_JACCFS010000001.1"/>
</dbReference>
<comment type="caution">
    <text evidence="2">The sequence shown here is derived from an EMBL/GenBank/DDBJ whole genome shotgun (WGS) entry which is preliminary data.</text>
</comment>
<dbReference type="AlphaFoldDB" id="A0A7Z0JCL5"/>
<evidence type="ECO:0000313" key="3">
    <source>
        <dbReference type="Proteomes" id="UP000572051"/>
    </source>
</evidence>
<evidence type="ECO:0000256" key="1">
    <source>
        <dbReference type="SAM" id="MobiDB-lite"/>
    </source>
</evidence>
<dbReference type="EMBL" id="JACCFS010000001">
    <property type="protein sequence ID" value="NYJ36589.1"/>
    <property type="molecule type" value="Genomic_DNA"/>
</dbReference>
<feature type="region of interest" description="Disordered" evidence="1">
    <location>
        <begin position="1"/>
        <end position="21"/>
    </location>
</feature>
<proteinExistence type="predicted"/>
<keyword evidence="3" id="KW-1185">Reference proteome</keyword>
<evidence type="ECO:0008006" key="4">
    <source>
        <dbReference type="Google" id="ProtNLM"/>
    </source>
</evidence>
<dbReference type="PANTHER" id="PTHR43788">
    <property type="entry name" value="DNA2/NAM7 HELICASE FAMILY MEMBER"/>
    <property type="match status" value="1"/>
</dbReference>
<dbReference type="Proteomes" id="UP000572051">
    <property type="component" value="Unassembled WGS sequence"/>
</dbReference>
<sequence length="1012" mass="108783">MRSLRDDEHEAGDPGGTVVGVGIRPVTQVTRSGVGQASLRWKPQIDRSEVRSLLSYLRACLSREAVHTHEVRAEHVDSDTCACLPTGPELLFSGARETLPLHPESARVLRLSLRRGQALRYGYPLVVVGEGTDRAALPLLTVDVRVVDDLEAATGAYDPTGAQGPLVRPVGPPDINCALLERLGITDPEDLFELRTRLRTGAPDTVRRPAAVAELAAKVRTLLSRLEIERVDDIDPLGTRGLPRVMDPGAHNVAVVFRAGPGGQFDTDDPEPGGVEGILADLDPADRDGLHPDQVGGTALESLLGGAPEDVGGPGEGEGDTPPISATALTQSQYEVVRSAMREQLTVAAAPPGSGLTDLVDALVRTAVGHGQRVLVCAAGEDDVRDVLRGAGTAPAHPVVRVGGSRHRAAEIRLLDRILTEHTNPAADDGDPPPDAEEAARHWRDLSEAWNRIQHVWRAMDTMASGGHALARLAVERVHSIAQGWDPDRLFTPERGGPEYWLHRAERARSGGLTGLQHRTAIRREMGVPTDSDHLVRLCAVARMESEWRAAVDRRTGCAPLGRLTAELSEAGERHRRAGAACLRAVAEPRLRRGRAAIENRLETLNWHHGSGWPGLPSLLDTLPAWVCRTDQARALPPTPGLFDLVIVAGAERTRAAELLPVLYRSRRAVVIGDPAHPGPTSALEPDEERRALAASGTAAEQLEARGLRHGSGSALRAAYKAAPPLLWLDEYHGASPELAEIASQRCYGGRVAVHAAPDLTGRGDVDWRDVAGTCEAAPGASYINRDEAYRVLVVVDELDAEVPPGTTMAVVAPTQPQVALIRRLLAKRVLRHDVRVGGADLLGRDGDTVDLTVLSPMLAKGSPAIAERRVRRKSHLWSTVFTRTRRLVVVGDRTYWSGDDGPLGDLLAGASDPGTAPDPVRTALVERLREVGTSVLTRQTVHGWTVDLVVGFGARRLLLLLDRESHGRGLRRLVARGEALNRATGDPVVVVPAWRCLADRESLVEEILSAS</sequence>
<dbReference type="GO" id="GO:0043139">
    <property type="term" value="F:5'-3' DNA helicase activity"/>
    <property type="evidence" value="ECO:0007669"/>
    <property type="project" value="TreeGrafter"/>
</dbReference>
<feature type="region of interest" description="Disordered" evidence="1">
    <location>
        <begin position="284"/>
        <end position="323"/>
    </location>
</feature>
<dbReference type="InterPro" id="IPR027417">
    <property type="entry name" value="P-loop_NTPase"/>
</dbReference>
<organism evidence="2 3">
    <name type="scientific">Nocardiopsis aegyptia</name>
    <dbReference type="NCBI Taxonomy" id="220378"/>
    <lineage>
        <taxon>Bacteria</taxon>
        <taxon>Bacillati</taxon>
        <taxon>Actinomycetota</taxon>
        <taxon>Actinomycetes</taxon>
        <taxon>Streptosporangiales</taxon>
        <taxon>Nocardiopsidaceae</taxon>
        <taxon>Nocardiopsis</taxon>
    </lineage>
</organism>
<feature type="compositionally biased region" description="Basic and acidic residues" evidence="1">
    <location>
        <begin position="1"/>
        <end position="12"/>
    </location>
</feature>
<gene>
    <name evidence="2" type="ORF">HNR10_004470</name>
</gene>
<name>A0A7Z0JCL5_9ACTN</name>